<gene>
    <name evidence="8" type="ORF">HLB44_17715</name>
</gene>
<dbReference type="PANTHER" id="PTHR43133">
    <property type="entry name" value="RNA POLYMERASE ECF-TYPE SIGMA FACTO"/>
    <property type="match status" value="1"/>
</dbReference>
<dbReference type="NCBIfam" id="TIGR02937">
    <property type="entry name" value="sigma70-ECF"/>
    <property type="match status" value="1"/>
</dbReference>
<evidence type="ECO:0000259" key="7">
    <source>
        <dbReference type="Pfam" id="PF08281"/>
    </source>
</evidence>
<dbReference type="Gene3D" id="1.10.10.10">
    <property type="entry name" value="Winged helix-like DNA-binding domain superfamily/Winged helix DNA-binding domain"/>
    <property type="match status" value="1"/>
</dbReference>
<dbReference type="Proteomes" id="UP000737171">
    <property type="component" value="Unassembled WGS sequence"/>
</dbReference>
<dbReference type="SUPFAM" id="SSF88659">
    <property type="entry name" value="Sigma3 and sigma4 domains of RNA polymerase sigma factors"/>
    <property type="match status" value="1"/>
</dbReference>
<dbReference type="InterPro" id="IPR014284">
    <property type="entry name" value="RNA_pol_sigma-70_dom"/>
</dbReference>
<dbReference type="PANTHER" id="PTHR43133:SF62">
    <property type="entry name" value="RNA POLYMERASE SIGMA FACTOR SIGZ"/>
    <property type="match status" value="1"/>
</dbReference>
<dbReference type="InterPro" id="IPR013249">
    <property type="entry name" value="RNA_pol_sigma70_r4_t2"/>
</dbReference>
<keyword evidence="4" id="KW-0804">Transcription</keyword>
<feature type="region of interest" description="Disordered" evidence="5">
    <location>
        <begin position="99"/>
        <end position="125"/>
    </location>
</feature>
<dbReference type="InterPro" id="IPR013325">
    <property type="entry name" value="RNA_pol_sigma_r2"/>
</dbReference>
<feature type="domain" description="RNA polymerase sigma factor 70 region 4 type 2" evidence="7">
    <location>
        <begin position="140"/>
        <end position="191"/>
    </location>
</feature>
<name>A0ABX2EJQ1_9BURK</name>
<dbReference type="SUPFAM" id="SSF88946">
    <property type="entry name" value="Sigma2 domain of RNA polymerase sigma factors"/>
    <property type="match status" value="1"/>
</dbReference>
<evidence type="ECO:0000313" key="8">
    <source>
        <dbReference type="EMBL" id="NRF68833.1"/>
    </source>
</evidence>
<keyword evidence="2" id="KW-0805">Transcription regulation</keyword>
<feature type="domain" description="RNA polymerase sigma-70 region 2" evidence="6">
    <location>
        <begin position="44"/>
        <end position="103"/>
    </location>
</feature>
<keyword evidence="3" id="KW-0731">Sigma factor</keyword>
<reference evidence="8 9" key="1">
    <citation type="submission" date="2020-05" db="EMBL/GenBank/DDBJ databases">
        <title>Aquincola sp. isolate from soil.</title>
        <authorList>
            <person name="Han J."/>
            <person name="Kim D.-U."/>
        </authorList>
    </citation>
    <scope>NUCLEOTIDE SEQUENCE [LARGE SCALE GENOMIC DNA]</scope>
    <source>
        <strain evidence="8 9">S2</strain>
    </source>
</reference>
<evidence type="ECO:0000259" key="6">
    <source>
        <dbReference type="Pfam" id="PF04542"/>
    </source>
</evidence>
<dbReference type="InterPro" id="IPR039425">
    <property type="entry name" value="RNA_pol_sigma-70-like"/>
</dbReference>
<evidence type="ECO:0000256" key="5">
    <source>
        <dbReference type="SAM" id="MobiDB-lite"/>
    </source>
</evidence>
<comment type="caution">
    <text evidence="8">The sequence shown here is derived from an EMBL/GenBank/DDBJ whole genome shotgun (WGS) entry which is preliminary data.</text>
</comment>
<proteinExistence type="inferred from homology"/>
<evidence type="ECO:0000313" key="9">
    <source>
        <dbReference type="Proteomes" id="UP000737171"/>
    </source>
</evidence>
<accession>A0ABX2EJQ1</accession>
<sequence>MPPPGGVTVDPRQARDRQLAGWLQQAAQGDAQAFESFYDATIVFAHAFARRLLREADVDDVIADAYFQAWREAPRFDAARGSAATWLLTRVHSRAIDLRRQQRHDSAAPAPDSEDDPLARQASDLPGPEDLLALAEAGSRLYRALAALSPQERWVLGLAYFRELSHAATAQATGLPLGTVKSLLLRAQQKLRALMGVGGVEGVGGVGTETTGHR</sequence>
<keyword evidence="9" id="KW-1185">Reference proteome</keyword>
<comment type="similarity">
    <text evidence="1">Belongs to the sigma-70 factor family. ECF subfamily.</text>
</comment>
<dbReference type="InterPro" id="IPR013324">
    <property type="entry name" value="RNA_pol_sigma_r3/r4-like"/>
</dbReference>
<organism evidence="8 9">
    <name type="scientific">Pseudaquabacterium terrae</name>
    <dbReference type="NCBI Taxonomy" id="2732868"/>
    <lineage>
        <taxon>Bacteria</taxon>
        <taxon>Pseudomonadati</taxon>
        <taxon>Pseudomonadota</taxon>
        <taxon>Betaproteobacteria</taxon>
        <taxon>Burkholderiales</taxon>
        <taxon>Sphaerotilaceae</taxon>
        <taxon>Pseudaquabacterium</taxon>
    </lineage>
</organism>
<dbReference type="InterPro" id="IPR036388">
    <property type="entry name" value="WH-like_DNA-bd_sf"/>
</dbReference>
<dbReference type="Pfam" id="PF04542">
    <property type="entry name" value="Sigma70_r2"/>
    <property type="match status" value="1"/>
</dbReference>
<evidence type="ECO:0000256" key="1">
    <source>
        <dbReference type="ARBA" id="ARBA00010641"/>
    </source>
</evidence>
<protein>
    <submittedName>
        <fullName evidence="8">Sigma-70 family RNA polymerase sigma factor</fullName>
    </submittedName>
</protein>
<evidence type="ECO:0000256" key="2">
    <source>
        <dbReference type="ARBA" id="ARBA00023015"/>
    </source>
</evidence>
<dbReference type="Gene3D" id="1.10.1740.10">
    <property type="match status" value="1"/>
</dbReference>
<evidence type="ECO:0000256" key="4">
    <source>
        <dbReference type="ARBA" id="ARBA00023163"/>
    </source>
</evidence>
<dbReference type="CDD" id="cd06171">
    <property type="entry name" value="Sigma70_r4"/>
    <property type="match status" value="1"/>
</dbReference>
<dbReference type="InterPro" id="IPR007627">
    <property type="entry name" value="RNA_pol_sigma70_r2"/>
</dbReference>
<evidence type="ECO:0000256" key="3">
    <source>
        <dbReference type="ARBA" id="ARBA00023082"/>
    </source>
</evidence>
<dbReference type="EMBL" id="JABRWJ010000005">
    <property type="protein sequence ID" value="NRF68833.1"/>
    <property type="molecule type" value="Genomic_DNA"/>
</dbReference>
<dbReference type="Pfam" id="PF08281">
    <property type="entry name" value="Sigma70_r4_2"/>
    <property type="match status" value="1"/>
</dbReference>